<feature type="active site" evidence="9">
    <location>
        <position position="38"/>
    </location>
</feature>
<keyword evidence="7 9" id="KW-0460">Magnesium</keyword>
<dbReference type="Gene3D" id="3.40.50.300">
    <property type="entry name" value="P-loop containing nucleotide triphosphate hydrolases"/>
    <property type="match status" value="1"/>
</dbReference>
<comment type="pathway">
    <text evidence="9">Cofactor biosynthesis; biotin biosynthesis; biotin from 7,8-diaminononanoate: step 1/2.</text>
</comment>
<dbReference type="PIRSF" id="PIRSF006755">
    <property type="entry name" value="DTB_synth"/>
    <property type="match status" value="1"/>
</dbReference>
<evidence type="ECO:0000313" key="10">
    <source>
        <dbReference type="EMBL" id="GAW94086.1"/>
    </source>
</evidence>
<keyword evidence="3 9" id="KW-0479">Metal-binding</keyword>
<dbReference type="Pfam" id="PF13500">
    <property type="entry name" value="AAA_26"/>
    <property type="match status" value="1"/>
</dbReference>
<comment type="catalytic activity">
    <reaction evidence="8">
        <text>(7R,8S)-8-amino-7-(carboxyamino)nonanoate + ATP = (4R,5S)-dethiobiotin + ADP + phosphate + H(+)</text>
        <dbReference type="Rhea" id="RHEA:63684"/>
        <dbReference type="ChEBI" id="CHEBI:15378"/>
        <dbReference type="ChEBI" id="CHEBI:30616"/>
        <dbReference type="ChEBI" id="CHEBI:43474"/>
        <dbReference type="ChEBI" id="CHEBI:149470"/>
        <dbReference type="ChEBI" id="CHEBI:149473"/>
        <dbReference type="ChEBI" id="CHEBI:456216"/>
    </reaction>
</comment>
<feature type="binding site" evidence="9">
    <location>
        <begin position="13"/>
        <end position="18"/>
    </location>
    <ligand>
        <name>ATP</name>
        <dbReference type="ChEBI" id="CHEBI:30616"/>
    </ligand>
</feature>
<feature type="binding site" evidence="9">
    <location>
        <begin position="200"/>
        <end position="202"/>
    </location>
    <ligand>
        <name>ATP</name>
        <dbReference type="ChEBI" id="CHEBI:30616"/>
    </ligand>
</feature>
<dbReference type="PANTHER" id="PTHR43210">
    <property type="entry name" value="DETHIOBIOTIN SYNTHETASE"/>
    <property type="match status" value="1"/>
</dbReference>
<feature type="binding site" evidence="9">
    <location>
        <position position="49"/>
    </location>
    <ligand>
        <name>Mg(2+)</name>
        <dbReference type="ChEBI" id="CHEBI:18420"/>
    </ligand>
</feature>
<dbReference type="RefSeq" id="WP_088555096.1">
    <property type="nucleotide sequence ID" value="NZ_BDGJ01000197.1"/>
</dbReference>
<gene>
    <name evidence="9" type="primary">bioD</name>
    <name evidence="10" type="ORF">KKC1_32020</name>
</gene>
<comment type="cofactor">
    <cofactor evidence="9">
        <name>Mg(2+)</name>
        <dbReference type="ChEBI" id="CHEBI:18420"/>
    </cofactor>
</comment>
<comment type="function">
    <text evidence="9">Catalyzes a mechanistically unusual reaction, the ATP-dependent insertion of CO2 between the N7 and N8 nitrogen atoms of 7,8-diaminopelargonic acid (DAPA, also called 7,8-diammoniononanoate) to form a ureido ring.</text>
</comment>
<dbReference type="GO" id="GO:0009102">
    <property type="term" value="P:biotin biosynthetic process"/>
    <property type="evidence" value="ECO:0007669"/>
    <property type="project" value="UniProtKB-UniRule"/>
</dbReference>
<keyword evidence="11" id="KW-1185">Reference proteome</keyword>
<dbReference type="InterPro" id="IPR004472">
    <property type="entry name" value="DTB_synth_BioD"/>
</dbReference>
<dbReference type="InterPro" id="IPR027417">
    <property type="entry name" value="P-loop_NTPase"/>
</dbReference>
<dbReference type="GO" id="GO:0000287">
    <property type="term" value="F:magnesium ion binding"/>
    <property type="evidence" value="ECO:0007669"/>
    <property type="project" value="UniProtKB-UniRule"/>
</dbReference>
<dbReference type="UniPathway" id="UPA00078">
    <property type="reaction ID" value="UER00161"/>
</dbReference>
<sequence>MARGFFVTATDTGVGKTVLTAALAKYWRKKGVNAGVMKPAQSGAETVSDGELLVKFAGVDDPWEDVVPYSFREPLAPAVAARLEGVEVRKEIILERFRKLEGRHELMLVEGAGGLMVPLSEDTLVAHLARDLGLPLLVVARPNLGTINHTLLTVAAARQIGLEVAGIVINGYRDRGDYGEKTNPGLIEYWSQIPILGIIPHLAADSTEEVISLLADRLSEYLNLSLLQRWL</sequence>
<accession>A0A1Z5HX33</accession>
<evidence type="ECO:0000256" key="6">
    <source>
        <dbReference type="ARBA" id="ARBA00022840"/>
    </source>
</evidence>
<comment type="catalytic activity">
    <reaction evidence="9">
        <text>(7R,8S)-7,8-diammoniononanoate + CO2 + ATP = (4R,5S)-dethiobiotin + ADP + phosphate + 3 H(+)</text>
        <dbReference type="Rhea" id="RHEA:15805"/>
        <dbReference type="ChEBI" id="CHEBI:15378"/>
        <dbReference type="ChEBI" id="CHEBI:16526"/>
        <dbReference type="ChEBI" id="CHEBI:30616"/>
        <dbReference type="ChEBI" id="CHEBI:43474"/>
        <dbReference type="ChEBI" id="CHEBI:149469"/>
        <dbReference type="ChEBI" id="CHEBI:149473"/>
        <dbReference type="ChEBI" id="CHEBI:456216"/>
        <dbReference type="EC" id="6.3.3.3"/>
    </reaction>
</comment>
<name>A0A1Z5HX33_9FIRM</name>
<feature type="binding site" evidence="9">
    <location>
        <position position="17"/>
    </location>
    <ligand>
        <name>Mg(2+)</name>
        <dbReference type="ChEBI" id="CHEBI:18420"/>
    </ligand>
</feature>
<dbReference type="HAMAP" id="MF_00336">
    <property type="entry name" value="BioD"/>
    <property type="match status" value="1"/>
</dbReference>
<evidence type="ECO:0000256" key="1">
    <source>
        <dbReference type="ARBA" id="ARBA00022490"/>
    </source>
</evidence>
<organism evidence="10 11">
    <name type="scientific">Calderihabitans maritimus</name>
    <dbReference type="NCBI Taxonomy" id="1246530"/>
    <lineage>
        <taxon>Bacteria</taxon>
        <taxon>Bacillati</taxon>
        <taxon>Bacillota</taxon>
        <taxon>Clostridia</taxon>
        <taxon>Neomoorellales</taxon>
        <taxon>Calderihabitantaceae</taxon>
        <taxon>Calderihabitans</taxon>
    </lineage>
</organism>
<dbReference type="GO" id="GO:0005524">
    <property type="term" value="F:ATP binding"/>
    <property type="evidence" value="ECO:0007669"/>
    <property type="project" value="UniProtKB-UniRule"/>
</dbReference>
<comment type="similarity">
    <text evidence="9">Belongs to the dethiobiotin synthetase family.</text>
</comment>
<feature type="binding site" evidence="9">
    <location>
        <position position="49"/>
    </location>
    <ligand>
        <name>ATP</name>
        <dbReference type="ChEBI" id="CHEBI:30616"/>
    </ligand>
</feature>
<evidence type="ECO:0000256" key="3">
    <source>
        <dbReference type="ARBA" id="ARBA00022723"/>
    </source>
</evidence>
<evidence type="ECO:0000313" key="11">
    <source>
        <dbReference type="Proteomes" id="UP000197032"/>
    </source>
</evidence>
<evidence type="ECO:0000256" key="5">
    <source>
        <dbReference type="ARBA" id="ARBA00022756"/>
    </source>
</evidence>
<evidence type="ECO:0000256" key="8">
    <source>
        <dbReference type="ARBA" id="ARBA00047386"/>
    </source>
</evidence>
<dbReference type="FunFam" id="3.40.50.300:FF:000292">
    <property type="entry name" value="ATP-dependent dethiobiotin synthetase BioD"/>
    <property type="match status" value="1"/>
</dbReference>
<comment type="subcellular location">
    <subcellularLocation>
        <location evidence="9">Cytoplasm</location>
    </subcellularLocation>
</comment>
<keyword evidence="2 9" id="KW-0436">Ligase</keyword>
<reference evidence="11" key="1">
    <citation type="journal article" date="2017" name="Appl. Environ. Microbiol.">
        <title>Genomic Analysis of Calderihabitans maritimus KKC1, a Thermophilic, Hydrogenogenic, Carboxydotrophic Bacterium Isolated from Marine Sediment.</title>
        <authorList>
            <person name="Omae K."/>
            <person name="Yoneda Y."/>
            <person name="Fukuyama Y."/>
            <person name="Yoshida T."/>
            <person name="Sako Y."/>
        </authorList>
    </citation>
    <scope>NUCLEOTIDE SEQUENCE [LARGE SCALE GENOMIC DNA]</scope>
    <source>
        <strain evidence="11">KKC1</strain>
    </source>
</reference>
<dbReference type="OrthoDB" id="9802097at2"/>
<dbReference type="GO" id="GO:0005829">
    <property type="term" value="C:cytosol"/>
    <property type="evidence" value="ECO:0007669"/>
    <property type="project" value="TreeGrafter"/>
</dbReference>
<dbReference type="NCBIfam" id="TIGR00347">
    <property type="entry name" value="bioD"/>
    <property type="match status" value="1"/>
</dbReference>
<dbReference type="GO" id="GO:0004141">
    <property type="term" value="F:dethiobiotin synthase activity"/>
    <property type="evidence" value="ECO:0007669"/>
    <property type="project" value="UniProtKB-UniRule"/>
</dbReference>
<dbReference type="Proteomes" id="UP000197032">
    <property type="component" value="Unassembled WGS sequence"/>
</dbReference>
<proteinExistence type="inferred from homology"/>
<evidence type="ECO:0000256" key="2">
    <source>
        <dbReference type="ARBA" id="ARBA00022598"/>
    </source>
</evidence>
<feature type="binding site" evidence="9">
    <location>
        <begin position="110"/>
        <end position="113"/>
    </location>
    <ligand>
        <name>ATP</name>
        <dbReference type="ChEBI" id="CHEBI:30616"/>
    </ligand>
</feature>
<keyword evidence="5 9" id="KW-0093">Biotin biosynthesis</keyword>
<evidence type="ECO:0000256" key="4">
    <source>
        <dbReference type="ARBA" id="ARBA00022741"/>
    </source>
</evidence>
<dbReference type="CDD" id="cd03109">
    <property type="entry name" value="DTBS"/>
    <property type="match status" value="1"/>
</dbReference>
<keyword evidence="1 9" id="KW-0963">Cytoplasm</keyword>
<dbReference type="SUPFAM" id="SSF52540">
    <property type="entry name" value="P-loop containing nucleoside triphosphate hydrolases"/>
    <property type="match status" value="1"/>
</dbReference>
<dbReference type="EC" id="6.3.3.3" evidence="9"/>
<evidence type="ECO:0000256" key="7">
    <source>
        <dbReference type="ARBA" id="ARBA00022842"/>
    </source>
</evidence>
<dbReference type="GO" id="GO:0042803">
    <property type="term" value="F:protein homodimerization activity"/>
    <property type="evidence" value="ECO:0007669"/>
    <property type="project" value="UniProtKB-ARBA"/>
</dbReference>
<keyword evidence="4 9" id="KW-0547">Nucleotide-binding</keyword>
<comment type="caution">
    <text evidence="9">Lacks conserved residue(s) required for the propagation of feature annotation.</text>
</comment>
<keyword evidence="6 9" id="KW-0067">ATP-binding</keyword>
<evidence type="ECO:0000256" key="9">
    <source>
        <dbReference type="HAMAP-Rule" id="MF_00336"/>
    </source>
</evidence>
<dbReference type="PANTHER" id="PTHR43210:SF2">
    <property type="entry name" value="ATP-DEPENDENT DETHIOBIOTIN SYNTHETASE BIOD 2"/>
    <property type="match status" value="1"/>
</dbReference>
<feature type="binding site" evidence="9">
    <location>
        <position position="110"/>
    </location>
    <ligand>
        <name>Mg(2+)</name>
        <dbReference type="ChEBI" id="CHEBI:18420"/>
    </ligand>
</feature>
<comment type="caution">
    <text evidence="10">The sequence shown here is derived from an EMBL/GenBank/DDBJ whole genome shotgun (WGS) entry which is preliminary data.</text>
</comment>
<dbReference type="AlphaFoldDB" id="A0A1Z5HX33"/>
<feature type="binding site" evidence="9">
    <location>
        <position position="42"/>
    </location>
    <ligand>
        <name>substrate</name>
    </ligand>
</feature>
<dbReference type="EMBL" id="BDGJ01000197">
    <property type="protein sequence ID" value="GAW94086.1"/>
    <property type="molecule type" value="Genomic_DNA"/>
</dbReference>
<comment type="subunit">
    <text evidence="9">Homodimer.</text>
</comment>
<protein>
    <recommendedName>
        <fullName evidence="9">ATP-dependent dethiobiotin synthetase BioD</fullName>
        <ecNumber evidence="9">6.3.3.3</ecNumber>
    </recommendedName>
    <alternativeName>
        <fullName evidence="9">DTB synthetase</fullName>
        <shortName evidence="9">DTBS</shortName>
    </alternativeName>
    <alternativeName>
        <fullName evidence="9">Dethiobiotin synthase</fullName>
    </alternativeName>
</protein>